<dbReference type="SUPFAM" id="SSF51905">
    <property type="entry name" value="FAD/NAD(P)-binding domain"/>
    <property type="match status" value="1"/>
</dbReference>
<reference evidence="3" key="1">
    <citation type="journal article" date="2017" name="Genome Biol.">
        <title>Comparative genomics reveals high biological diversity and specific adaptations in the industrially and medically important fungal genus Aspergillus.</title>
        <authorList>
            <person name="de Vries R.P."/>
            <person name="Riley R."/>
            <person name="Wiebenga A."/>
            <person name="Aguilar-Osorio G."/>
            <person name="Amillis S."/>
            <person name="Uchima C.A."/>
            <person name="Anderluh G."/>
            <person name="Asadollahi M."/>
            <person name="Askin M."/>
            <person name="Barry K."/>
            <person name="Battaglia E."/>
            <person name="Bayram O."/>
            <person name="Benocci T."/>
            <person name="Braus-Stromeyer S.A."/>
            <person name="Caldana C."/>
            <person name="Canovas D."/>
            <person name="Cerqueira G.C."/>
            <person name="Chen F."/>
            <person name="Chen W."/>
            <person name="Choi C."/>
            <person name="Clum A."/>
            <person name="Dos Santos R.A."/>
            <person name="Damasio A.R."/>
            <person name="Diallinas G."/>
            <person name="Emri T."/>
            <person name="Fekete E."/>
            <person name="Flipphi M."/>
            <person name="Freyberg S."/>
            <person name="Gallo A."/>
            <person name="Gournas C."/>
            <person name="Habgood R."/>
            <person name="Hainaut M."/>
            <person name="Harispe M.L."/>
            <person name="Henrissat B."/>
            <person name="Hilden K.S."/>
            <person name="Hope R."/>
            <person name="Hossain A."/>
            <person name="Karabika E."/>
            <person name="Karaffa L."/>
            <person name="Karanyi Z."/>
            <person name="Krasevec N."/>
            <person name="Kuo A."/>
            <person name="Kusch H."/>
            <person name="LaButti K."/>
            <person name="Lagendijk E.L."/>
            <person name="Lapidus A."/>
            <person name="Levasseur A."/>
            <person name="Lindquist E."/>
            <person name="Lipzen A."/>
            <person name="Logrieco A.F."/>
            <person name="MacCabe A."/>
            <person name="Maekelae M.R."/>
            <person name="Malavazi I."/>
            <person name="Melin P."/>
            <person name="Meyer V."/>
            <person name="Mielnichuk N."/>
            <person name="Miskei M."/>
            <person name="Molnar A.P."/>
            <person name="Mule G."/>
            <person name="Ngan C.Y."/>
            <person name="Orejas M."/>
            <person name="Orosz E."/>
            <person name="Ouedraogo J.P."/>
            <person name="Overkamp K.M."/>
            <person name="Park H.-S."/>
            <person name="Perrone G."/>
            <person name="Piumi F."/>
            <person name="Punt P.J."/>
            <person name="Ram A.F."/>
            <person name="Ramon A."/>
            <person name="Rauscher S."/>
            <person name="Record E."/>
            <person name="Riano-Pachon D.M."/>
            <person name="Robert V."/>
            <person name="Roehrig J."/>
            <person name="Ruller R."/>
            <person name="Salamov A."/>
            <person name="Salih N.S."/>
            <person name="Samson R.A."/>
            <person name="Sandor E."/>
            <person name="Sanguinetti M."/>
            <person name="Schuetze T."/>
            <person name="Sepcic K."/>
            <person name="Shelest E."/>
            <person name="Sherlock G."/>
            <person name="Sophianopoulou V."/>
            <person name="Squina F.M."/>
            <person name="Sun H."/>
            <person name="Susca A."/>
            <person name="Todd R.B."/>
            <person name="Tsang A."/>
            <person name="Unkles S.E."/>
            <person name="van de Wiele N."/>
            <person name="van Rossen-Uffink D."/>
            <person name="Oliveira J.V."/>
            <person name="Vesth T.C."/>
            <person name="Visser J."/>
            <person name="Yu J.-H."/>
            <person name="Zhou M."/>
            <person name="Andersen M.R."/>
            <person name="Archer D.B."/>
            <person name="Baker S.E."/>
            <person name="Benoit I."/>
            <person name="Brakhage A.A."/>
            <person name="Braus G.H."/>
            <person name="Fischer R."/>
            <person name="Frisvad J.C."/>
            <person name="Goldman G.H."/>
            <person name="Houbraken J."/>
            <person name="Oakley B."/>
            <person name="Pocsi I."/>
            <person name="Scazzocchio C."/>
            <person name="Seiboth B."/>
            <person name="vanKuyk P.A."/>
            <person name="Wortman J."/>
            <person name="Dyer P.S."/>
            <person name="Grigoriev I.V."/>
        </authorList>
    </citation>
    <scope>NUCLEOTIDE SEQUENCE [LARGE SCALE GENOMIC DNA]</scope>
    <source>
        <strain evidence="3">ATCC 16872 / CBS 172.66 / WB 5094</strain>
    </source>
</reference>
<dbReference type="RefSeq" id="XP_020055191.1">
    <property type="nucleotide sequence ID" value="XM_020197968.1"/>
</dbReference>
<proteinExistence type="predicted"/>
<sequence>MATVILGGGIIGTSIAYYLSEGQSAENIHVVDSSSELFCSSSGYAAGFMARDWFAPSLAPLGDLSFKLHESLAAEKGGAERWGYMKGSALSLGVAAKKGGKRGDDWLRTGTSRAETAAGSKPIIAEPPSWLTKQHGAETLKISEDDDTAQVDPLRLCKFLLEACVERGVKVHNPAKAVSILQGRDGSITAVKTVNLETKAESTIACSNLILCAGPWTQRVLQELFPASQVSLPIYPLAGYSLVLRSPRYTVEHEQTTYKGRSQALFTTYPPNCGFCPELFSRQGAEVYIAGLNTRDIPLPERADDYLKSMEQKEMDRLKAVSVRLLGKLAKGSSEATDEITNTDDLEVIREGLCFRPASERGTPFVGKITDNLLGKSIKAAGGVYVAAGHGPWGISLSLGTGKVIAEMVRGIEPSADVSGLGVNKVERESKLI</sequence>
<dbReference type="EMBL" id="KV878979">
    <property type="protein sequence ID" value="OJJ98851.1"/>
    <property type="molecule type" value="Genomic_DNA"/>
</dbReference>
<dbReference type="Gene3D" id="3.50.50.60">
    <property type="entry name" value="FAD/NAD(P)-binding domain"/>
    <property type="match status" value="1"/>
</dbReference>
<dbReference type="OMA" id="GPWTPQV"/>
<dbReference type="GO" id="GO:0005829">
    <property type="term" value="C:cytosol"/>
    <property type="evidence" value="ECO:0007669"/>
    <property type="project" value="GOC"/>
</dbReference>
<gene>
    <name evidence="2" type="ORF">ASPACDRAFT_1871329</name>
</gene>
<feature type="domain" description="FAD dependent oxidoreductase" evidence="1">
    <location>
        <begin position="4"/>
        <end position="408"/>
    </location>
</feature>
<protein>
    <recommendedName>
        <fullName evidence="1">FAD dependent oxidoreductase domain-containing protein</fullName>
    </recommendedName>
</protein>
<evidence type="ECO:0000313" key="2">
    <source>
        <dbReference type="EMBL" id="OJJ98851.1"/>
    </source>
</evidence>
<dbReference type="AlphaFoldDB" id="A0A1L9WRN0"/>
<evidence type="ECO:0000313" key="3">
    <source>
        <dbReference type="Proteomes" id="UP000184546"/>
    </source>
</evidence>
<dbReference type="InterPro" id="IPR006076">
    <property type="entry name" value="FAD-dep_OxRdtase"/>
</dbReference>
<dbReference type="Pfam" id="PF01266">
    <property type="entry name" value="DAO"/>
    <property type="match status" value="1"/>
</dbReference>
<dbReference type="Gene3D" id="3.30.9.10">
    <property type="entry name" value="D-Amino Acid Oxidase, subunit A, domain 2"/>
    <property type="match status" value="1"/>
</dbReference>
<name>A0A1L9WRN0_ASPA1</name>
<evidence type="ECO:0000259" key="1">
    <source>
        <dbReference type="Pfam" id="PF01266"/>
    </source>
</evidence>
<dbReference type="VEuPathDB" id="FungiDB:ASPACDRAFT_1871329"/>
<accession>A0A1L9WRN0</accession>
<dbReference type="PANTHER" id="PTHR13847">
    <property type="entry name" value="SARCOSINE DEHYDROGENASE-RELATED"/>
    <property type="match status" value="1"/>
</dbReference>
<organism evidence="2 3">
    <name type="scientific">Aspergillus aculeatus (strain ATCC 16872 / CBS 172.66 / WB 5094)</name>
    <dbReference type="NCBI Taxonomy" id="690307"/>
    <lineage>
        <taxon>Eukaryota</taxon>
        <taxon>Fungi</taxon>
        <taxon>Dikarya</taxon>
        <taxon>Ascomycota</taxon>
        <taxon>Pezizomycotina</taxon>
        <taxon>Eurotiomycetes</taxon>
        <taxon>Eurotiomycetidae</taxon>
        <taxon>Eurotiales</taxon>
        <taxon>Aspergillaceae</taxon>
        <taxon>Aspergillus</taxon>
        <taxon>Aspergillus subgen. Circumdati</taxon>
    </lineage>
</organism>
<dbReference type="GO" id="GO:0042147">
    <property type="term" value="P:retrograde transport, endosome to Golgi"/>
    <property type="evidence" value="ECO:0007669"/>
    <property type="project" value="TreeGrafter"/>
</dbReference>
<dbReference type="GeneID" id="30971782"/>
<dbReference type="Proteomes" id="UP000184546">
    <property type="component" value="Unassembled WGS sequence"/>
</dbReference>
<dbReference type="OrthoDB" id="498204at2759"/>
<dbReference type="STRING" id="690307.A0A1L9WRN0"/>
<dbReference type="InterPro" id="IPR036188">
    <property type="entry name" value="FAD/NAD-bd_sf"/>
</dbReference>
<keyword evidence="3" id="KW-1185">Reference proteome</keyword>
<dbReference type="PANTHER" id="PTHR13847:SF185">
    <property type="entry name" value="FAD DEPENDENT OXIDOREDUCTASE SUPERFAMILY (AFU_ORTHOLOGUE AFUA_3G02360)"/>
    <property type="match status" value="1"/>
</dbReference>
<dbReference type="GO" id="GO:0005770">
    <property type="term" value="C:late endosome"/>
    <property type="evidence" value="ECO:0007669"/>
    <property type="project" value="TreeGrafter"/>
</dbReference>